<evidence type="ECO:0000313" key="2">
    <source>
        <dbReference type="EMBL" id="MBW7461909.1"/>
    </source>
</evidence>
<dbReference type="InterPro" id="IPR035911">
    <property type="entry name" value="MurE/MurF_N"/>
</dbReference>
<dbReference type="InterPro" id="IPR000713">
    <property type="entry name" value="Mur_ligase_N"/>
</dbReference>
<dbReference type="Gene3D" id="3.40.1390.10">
    <property type="entry name" value="MurE/MurF, N-terminal domain"/>
    <property type="match status" value="1"/>
</dbReference>
<sequence length="54" mass="5629">MCGGTLTNNRFAEIAITGVTRDSRDVQPGQLYIPLAGYNFDGHDFAANALAGGA</sequence>
<dbReference type="SUPFAM" id="SSF63418">
    <property type="entry name" value="MurE/MurF N-terminal domain"/>
    <property type="match status" value="1"/>
</dbReference>
<keyword evidence="3" id="KW-1185">Reference proteome</keyword>
<dbReference type="Proteomes" id="UP001519887">
    <property type="component" value="Unassembled WGS sequence"/>
</dbReference>
<reference evidence="2 3" key="1">
    <citation type="submission" date="2021-07" db="EMBL/GenBank/DDBJ databases">
        <title>Paenibacillus radiodurans sp. nov., isolated from the southeastern edge of Tengger Desert.</title>
        <authorList>
            <person name="Zhang G."/>
        </authorList>
    </citation>
    <scope>NUCLEOTIDE SEQUENCE [LARGE SCALE GENOMIC DNA]</scope>
    <source>
        <strain evidence="2 3">CCM 7311</strain>
    </source>
</reference>
<organism evidence="2 3">
    <name type="scientific">Paenibacillus sepulcri</name>
    <dbReference type="NCBI Taxonomy" id="359917"/>
    <lineage>
        <taxon>Bacteria</taxon>
        <taxon>Bacillati</taxon>
        <taxon>Bacillota</taxon>
        <taxon>Bacilli</taxon>
        <taxon>Bacillales</taxon>
        <taxon>Paenibacillaceae</taxon>
        <taxon>Paenibacillus</taxon>
    </lineage>
</organism>
<evidence type="ECO:0000313" key="3">
    <source>
        <dbReference type="Proteomes" id="UP001519887"/>
    </source>
</evidence>
<proteinExistence type="predicted"/>
<dbReference type="Pfam" id="PF01225">
    <property type="entry name" value="Mur_ligase"/>
    <property type="match status" value="1"/>
</dbReference>
<name>A0ABS7CLW8_9BACL</name>
<protein>
    <submittedName>
        <fullName evidence="2">UDP-N-acetylmuramoyl-tripeptide--D-alanyl-D-alanine ligase</fullName>
    </submittedName>
</protein>
<evidence type="ECO:0000259" key="1">
    <source>
        <dbReference type="Pfam" id="PF01225"/>
    </source>
</evidence>
<feature type="non-terminal residue" evidence="2">
    <location>
        <position position="54"/>
    </location>
</feature>
<feature type="domain" description="Mur ligase N-terminal catalytic" evidence="1">
    <location>
        <begin position="16"/>
        <end position="54"/>
    </location>
</feature>
<dbReference type="EMBL" id="JAHZIK010003393">
    <property type="protein sequence ID" value="MBW7461909.1"/>
    <property type="molecule type" value="Genomic_DNA"/>
</dbReference>
<keyword evidence="2" id="KW-0436">Ligase</keyword>
<dbReference type="GO" id="GO:0016874">
    <property type="term" value="F:ligase activity"/>
    <property type="evidence" value="ECO:0007669"/>
    <property type="project" value="UniProtKB-KW"/>
</dbReference>
<accession>A0ABS7CLW8</accession>
<comment type="caution">
    <text evidence="2">The sequence shown here is derived from an EMBL/GenBank/DDBJ whole genome shotgun (WGS) entry which is preliminary data.</text>
</comment>
<gene>
    <name evidence="2" type="ORF">K0U00_48445</name>
</gene>